<dbReference type="GO" id="GO:0008654">
    <property type="term" value="P:phospholipid biosynthetic process"/>
    <property type="evidence" value="ECO:0007669"/>
    <property type="project" value="TreeGrafter"/>
</dbReference>
<dbReference type="InterPro" id="IPR019388">
    <property type="entry name" value="FIT"/>
</dbReference>
<dbReference type="AlphaFoldDB" id="A0A2U9R3Y2"/>
<comment type="subcellular location">
    <subcellularLocation>
        <location evidence="1">Endoplasmic reticulum membrane</location>
        <topology evidence="1">Multi-pass membrane protein</topology>
    </subcellularLocation>
</comment>
<feature type="transmembrane region" description="Helical" evidence="8">
    <location>
        <begin position="258"/>
        <end position="275"/>
    </location>
</feature>
<keyword evidence="6" id="KW-0443">Lipid metabolism</keyword>
<dbReference type="GO" id="GO:0034389">
    <property type="term" value="P:lipid droplet organization"/>
    <property type="evidence" value="ECO:0007669"/>
    <property type="project" value="TreeGrafter"/>
</dbReference>
<feature type="transmembrane region" description="Helical" evidence="8">
    <location>
        <begin position="125"/>
        <end position="144"/>
    </location>
</feature>
<evidence type="ECO:0000256" key="1">
    <source>
        <dbReference type="ARBA" id="ARBA00004477"/>
    </source>
</evidence>
<sequence>MMGINEYTFPIGFLLVLTGTEPLRLLKDAYLPDFNPKKWPLISPDGFLNKFLAGHSFEIFTLVFIILQTYKLIVVIKMKPLLPTSDMTQIYDCLQGSKSDVSLIDTMKDSGNKKAATFRYSGVQMIKLAGIFMPVITCIVWFFGPSLYERIHRITGGHCIGHPETVFYRSCVSSGWRYEGGFKSSGHSLITCTFASALSWETVSLNKWIVLMNRITELPVRVSGSCKLLQLAFLALCLAWLMMFTVTCMFYHSFMERVVGTLCALLIVYFVCFRLKL</sequence>
<keyword evidence="3" id="KW-0378">Hydrolase</keyword>
<evidence type="ECO:0000256" key="7">
    <source>
        <dbReference type="ARBA" id="ARBA00023136"/>
    </source>
</evidence>
<proteinExistence type="predicted"/>
<dbReference type="GO" id="GO:0019915">
    <property type="term" value="P:lipid storage"/>
    <property type="evidence" value="ECO:0007669"/>
    <property type="project" value="InterPro"/>
</dbReference>
<dbReference type="OrthoDB" id="3997648at2759"/>
<evidence type="ECO:0000256" key="8">
    <source>
        <dbReference type="SAM" id="Phobius"/>
    </source>
</evidence>
<name>A0A2U9R3Y2_PICKU</name>
<protein>
    <recommendedName>
        <fullName evidence="11">FIT family protein YFT2</fullName>
    </recommendedName>
</protein>
<evidence type="ECO:0000256" key="6">
    <source>
        <dbReference type="ARBA" id="ARBA00023098"/>
    </source>
</evidence>
<accession>A0A2U9R3Y2</accession>
<evidence type="ECO:0000256" key="5">
    <source>
        <dbReference type="ARBA" id="ARBA00022989"/>
    </source>
</evidence>
<dbReference type="RefSeq" id="XP_029321470.1">
    <property type="nucleotide sequence ID" value="XM_029465611.1"/>
</dbReference>
<evidence type="ECO:0008006" key="11">
    <source>
        <dbReference type="Google" id="ProtNLM"/>
    </source>
</evidence>
<dbReference type="VEuPathDB" id="FungiDB:C5L36_0B12220"/>
<dbReference type="PANTHER" id="PTHR23129">
    <property type="entry name" value="ACYL-COENZYME A DIPHOSPHATASE FITM2"/>
    <property type="match status" value="1"/>
</dbReference>
<keyword evidence="2 8" id="KW-0812">Transmembrane</keyword>
<evidence type="ECO:0000256" key="4">
    <source>
        <dbReference type="ARBA" id="ARBA00022824"/>
    </source>
</evidence>
<gene>
    <name evidence="9" type="ORF">C5L36_0B12220</name>
</gene>
<dbReference type="Proteomes" id="UP000249293">
    <property type="component" value="Chromosome 2"/>
</dbReference>
<dbReference type="Pfam" id="PF10261">
    <property type="entry name" value="FIT"/>
    <property type="match status" value="1"/>
</dbReference>
<keyword evidence="10" id="KW-1185">Reference proteome</keyword>
<reference evidence="9 10" key="1">
    <citation type="submission" date="2018-06" db="EMBL/GenBank/DDBJ databases">
        <title>Population genomics shows no distinction between pathogenic Candida krusei and environmental Pichia kudriavzevii: One species, four names.</title>
        <authorList>
            <person name="Douglass A.P."/>
            <person name="Offei B."/>
            <person name="Braun-Galleani S."/>
            <person name="Coughlan A.Y."/>
            <person name="Martos A."/>
            <person name="Ortiz-Merino R.A."/>
            <person name="Byrne K.P."/>
            <person name="Wolfe K.H."/>
        </authorList>
    </citation>
    <scope>NUCLEOTIDE SEQUENCE [LARGE SCALE GENOMIC DNA]</scope>
    <source>
        <strain evidence="9 10">CBS573</strain>
    </source>
</reference>
<dbReference type="KEGG" id="pkz:C5L36_0B12220"/>
<evidence type="ECO:0000313" key="10">
    <source>
        <dbReference type="Proteomes" id="UP000249293"/>
    </source>
</evidence>
<evidence type="ECO:0000256" key="3">
    <source>
        <dbReference type="ARBA" id="ARBA00022801"/>
    </source>
</evidence>
<feature type="transmembrane region" description="Helical" evidence="8">
    <location>
        <begin position="57"/>
        <end position="76"/>
    </location>
</feature>
<organism evidence="9 10">
    <name type="scientific">Pichia kudriavzevii</name>
    <name type="common">Yeast</name>
    <name type="synonym">Issatchenkia orientalis</name>
    <dbReference type="NCBI Taxonomy" id="4909"/>
    <lineage>
        <taxon>Eukaryota</taxon>
        <taxon>Fungi</taxon>
        <taxon>Dikarya</taxon>
        <taxon>Ascomycota</taxon>
        <taxon>Saccharomycotina</taxon>
        <taxon>Pichiomycetes</taxon>
        <taxon>Pichiales</taxon>
        <taxon>Pichiaceae</taxon>
        <taxon>Pichia</taxon>
    </lineage>
</organism>
<evidence type="ECO:0000256" key="2">
    <source>
        <dbReference type="ARBA" id="ARBA00022692"/>
    </source>
</evidence>
<dbReference type="GeneID" id="40383758"/>
<keyword evidence="4" id="KW-0256">Endoplasmic reticulum</keyword>
<feature type="transmembrane region" description="Helical" evidence="8">
    <location>
        <begin position="231"/>
        <end position="252"/>
    </location>
</feature>
<dbReference type="PANTHER" id="PTHR23129:SF0">
    <property type="entry name" value="ACYL-COENZYME A DIPHOSPHATASE FITM2"/>
    <property type="match status" value="1"/>
</dbReference>
<evidence type="ECO:0000313" key="9">
    <source>
        <dbReference type="EMBL" id="AWU75993.1"/>
    </source>
</evidence>
<dbReference type="EMBL" id="CP028774">
    <property type="protein sequence ID" value="AWU75993.1"/>
    <property type="molecule type" value="Genomic_DNA"/>
</dbReference>
<keyword evidence="7 8" id="KW-0472">Membrane</keyword>
<keyword evidence="5 8" id="KW-1133">Transmembrane helix</keyword>
<dbReference type="GO" id="GO:0010945">
    <property type="term" value="F:coenzyme A diphosphatase activity"/>
    <property type="evidence" value="ECO:0007669"/>
    <property type="project" value="InterPro"/>
</dbReference>
<dbReference type="GO" id="GO:0005789">
    <property type="term" value="C:endoplasmic reticulum membrane"/>
    <property type="evidence" value="ECO:0007669"/>
    <property type="project" value="UniProtKB-SubCell"/>
</dbReference>